<comment type="caution">
    <text evidence="1">The sequence shown here is derived from an EMBL/GenBank/DDBJ whole genome shotgun (WGS) entry which is preliminary data.</text>
</comment>
<dbReference type="AlphaFoldDB" id="A0A832T7T4"/>
<evidence type="ECO:0000313" key="1">
    <source>
        <dbReference type="EMBL" id="HII61838.1"/>
    </source>
</evidence>
<proteinExistence type="predicted"/>
<gene>
    <name evidence="1" type="ORF">HA331_08915</name>
</gene>
<protein>
    <submittedName>
        <fullName evidence="1">Rubrerythrin family protein</fullName>
    </submittedName>
</protein>
<accession>A0A832T7T4</accession>
<name>A0A832T7T4_PYRHR</name>
<dbReference type="GeneID" id="1443440"/>
<sequence length="196" mass="22885">MRLIDIIKSAKEAEERALKEYKEVIKELKSPEDAELKRILLRLAVDKIFHKELMEAIERAYKETLKLLRENLEPYYPELRPIRESIAQLDQGLILIPGIPSLLVSSTILGYKIPAEDVLEEILSTKPETFIPPKDREKVREVIERIINYQGKMEEDYERLESLAKHPIIKELARSLLYNEAQHRGILKSISKRLES</sequence>
<evidence type="ECO:0000313" key="2">
    <source>
        <dbReference type="Proteomes" id="UP000617544"/>
    </source>
</evidence>
<dbReference type="OMA" id="LYNEAQH"/>
<reference evidence="1" key="1">
    <citation type="journal article" date="2020" name="bioRxiv">
        <title>A rank-normalized archaeal taxonomy based on genome phylogeny resolves widespread incomplete and uneven classifications.</title>
        <authorList>
            <person name="Rinke C."/>
            <person name="Chuvochina M."/>
            <person name="Mussig A.J."/>
            <person name="Chaumeil P.-A."/>
            <person name="Waite D.W."/>
            <person name="Whitman W.B."/>
            <person name="Parks D.H."/>
            <person name="Hugenholtz P."/>
        </authorList>
    </citation>
    <scope>NUCLEOTIDE SEQUENCE</scope>
    <source>
        <strain evidence="1">UBA8834</strain>
    </source>
</reference>
<organism evidence="1 2">
    <name type="scientific">Pyrococcus horikoshii</name>
    <dbReference type="NCBI Taxonomy" id="53953"/>
    <lineage>
        <taxon>Archaea</taxon>
        <taxon>Methanobacteriati</taxon>
        <taxon>Methanobacteriota</taxon>
        <taxon>Thermococci</taxon>
        <taxon>Thermococcales</taxon>
        <taxon>Thermococcaceae</taxon>
        <taxon>Pyrococcus</taxon>
    </lineage>
</organism>
<dbReference type="Proteomes" id="UP000617544">
    <property type="component" value="Unassembled WGS sequence"/>
</dbReference>
<dbReference type="RefSeq" id="WP_010885205.1">
    <property type="nucleotide sequence ID" value="NZ_DUJN01000008.1"/>
</dbReference>
<dbReference type="EMBL" id="DUJN01000008">
    <property type="protein sequence ID" value="HII61838.1"/>
    <property type="molecule type" value="Genomic_DNA"/>
</dbReference>